<dbReference type="Proteomes" id="UP000326759">
    <property type="component" value="Unassembled WGS sequence"/>
</dbReference>
<dbReference type="GO" id="GO:0080025">
    <property type="term" value="F:phosphatidylinositol-3,5-bisphosphate binding"/>
    <property type="evidence" value="ECO:0007669"/>
    <property type="project" value="TreeGrafter"/>
</dbReference>
<dbReference type="EMBL" id="SEYY01001001">
    <property type="protein sequence ID" value="KAB7506078.1"/>
    <property type="molecule type" value="Genomic_DNA"/>
</dbReference>
<gene>
    <name evidence="1" type="ORF">Anas_00385</name>
</gene>
<protein>
    <submittedName>
        <fullName evidence="1">Uncharacterized protein</fullName>
    </submittedName>
</protein>
<proteinExistence type="predicted"/>
<dbReference type="Gene3D" id="1.20.58.60">
    <property type="match status" value="1"/>
</dbReference>
<dbReference type="OrthoDB" id="2152335at2759"/>
<evidence type="ECO:0000313" key="1">
    <source>
        <dbReference type="EMBL" id="KAB7506078.1"/>
    </source>
</evidence>
<keyword evidence="2" id="KW-1185">Reference proteome</keyword>
<dbReference type="SUPFAM" id="SSF46966">
    <property type="entry name" value="Spectrin repeat"/>
    <property type="match status" value="1"/>
</dbReference>
<dbReference type="GO" id="GO:0032266">
    <property type="term" value="F:phosphatidylinositol-3-phosphate binding"/>
    <property type="evidence" value="ECO:0007669"/>
    <property type="project" value="TreeGrafter"/>
</dbReference>
<evidence type="ECO:0000313" key="2">
    <source>
        <dbReference type="Proteomes" id="UP000326759"/>
    </source>
</evidence>
<dbReference type="GO" id="GO:0005546">
    <property type="term" value="F:phosphatidylinositol-4,5-bisphosphate binding"/>
    <property type="evidence" value="ECO:0007669"/>
    <property type="project" value="TreeGrafter"/>
</dbReference>
<dbReference type="GO" id="GO:0070273">
    <property type="term" value="F:phosphatidylinositol-4-phosphate binding"/>
    <property type="evidence" value="ECO:0007669"/>
    <property type="project" value="TreeGrafter"/>
</dbReference>
<accession>A0A5N5TIM2</accession>
<dbReference type="PANTHER" id="PTHR46607">
    <property type="entry name" value="SEC14 DOMAIN AND SPECTRIN REPEAT-CONTAINING PROTEIN 1"/>
    <property type="match status" value="1"/>
</dbReference>
<dbReference type="GO" id="GO:0043325">
    <property type="term" value="F:phosphatidylinositol-3,4-bisphosphate binding"/>
    <property type="evidence" value="ECO:0007669"/>
    <property type="project" value="TreeGrafter"/>
</dbReference>
<reference evidence="1 2" key="1">
    <citation type="journal article" date="2019" name="PLoS Biol.">
        <title>Sex chromosomes control vertical transmission of feminizing Wolbachia symbionts in an isopod.</title>
        <authorList>
            <person name="Becking T."/>
            <person name="Chebbi M.A."/>
            <person name="Giraud I."/>
            <person name="Moumen B."/>
            <person name="Laverre T."/>
            <person name="Caubet Y."/>
            <person name="Peccoud J."/>
            <person name="Gilbert C."/>
            <person name="Cordaux R."/>
        </authorList>
    </citation>
    <scope>NUCLEOTIDE SEQUENCE [LARGE SCALE GENOMIC DNA]</scope>
    <source>
        <strain evidence="1">ANa2</strain>
        <tissue evidence="1">Whole body excluding digestive tract and cuticle</tissue>
    </source>
</reference>
<dbReference type="GO" id="GO:0010314">
    <property type="term" value="F:phosphatidylinositol-5-phosphate binding"/>
    <property type="evidence" value="ECO:0007669"/>
    <property type="project" value="TreeGrafter"/>
</dbReference>
<sequence length="272" mass="31186">MGEEVLRVLEMDEESGFKIDDTIGFTDEACRRVRILLQEVHLLLTAVQASWRRLQSALDMYHEVQGLESEMSDIGKWLVSAGQTLLKESRIGMNISEAESLLREHEAIELKCRETYARWARLRYRIDEAVERGEGELRALAHHETKTTDLRSLKEYTDTLVRSFASRLERRRTLILASARFHRIVRHLDQRCTVLLNEKRWIANSHNLDFLKKTIRELTARKEAVDYLGGEGTKAVSVCFYLKETASGTFEYGYECGRAALLVEKSASSSAG</sequence>
<name>A0A5N5TIM2_9CRUS</name>
<organism evidence="1 2">
    <name type="scientific">Armadillidium nasatum</name>
    <dbReference type="NCBI Taxonomy" id="96803"/>
    <lineage>
        <taxon>Eukaryota</taxon>
        <taxon>Metazoa</taxon>
        <taxon>Ecdysozoa</taxon>
        <taxon>Arthropoda</taxon>
        <taxon>Crustacea</taxon>
        <taxon>Multicrustacea</taxon>
        <taxon>Malacostraca</taxon>
        <taxon>Eumalacostraca</taxon>
        <taxon>Peracarida</taxon>
        <taxon>Isopoda</taxon>
        <taxon>Oniscidea</taxon>
        <taxon>Crinocheta</taxon>
        <taxon>Armadillidiidae</taxon>
        <taxon>Armadillidium</taxon>
    </lineage>
</organism>
<comment type="caution">
    <text evidence="1">The sequence shown here is derived from an EMBL/GenBank/DDBJ whole genome shotgun (WGS) entry which is preliminary data.</text>
</comment>
<dbReference type="PANTHER" id="PTHR46607:SF1">
    <property type="entry name" value="SEC14 DOMAIN AND SPECTRIN REPEAT-CONTAINING PROTEIN 1"/>
    <property type="match status" value="1"/>
</dbReference>
<dbReference type="AlphaFoldDB" id="A0A5N5TIM2"/>